<comment type="similarity">
    <text evidence="2">Belongs to the major facilitator superfamily. Proton-dependent oligopeptide transporter (POT/PTR) (TC 2.A.17) family.</text>
</comment>
<keyword evidence="3 7" id="KW-0812">Transmembrane</keyword>
<dbReference type="SUPFAM" id="SSF103473">
    <property type="entry name" value="MFS general substrate transporter"/>
    <property type="match status" value="1"/>
</dbReference>
<dbReference type="OrthoDB" id="8904098at2759"/>
<feature type="transmembrane region" description="Helical" evidence="7">
    <location>
        <begin position="495"/>
        <end position="516"/>
    </location>
</feature>
<feature type="transmembrane region" description="Helical" evidence="7">
    <location>
        <begin position="133"/>
        <end position="153"/>
    </location>
</feature>
<comment type="subcellular location">
    <subcellularLocation>
        <location evidence="1">Membrane</location>
        <topology evidence="1">Multi-pass membrane protein</topology>
    </subcellularLocation>
</comment>
<feature type="transmembrane region" description="Helical" evidence="7">
    <location>
        <begin position="287"/>
        <end position="307"/>
    </location>
</feature>
<accession>A0A267E623</accession>
<feature type="transmembrane region" description="Helical" evidence="7">
    <location>
        <begin position="327"/>
        <end position="354"/>
    </location>
</feature>
<proteinExistence type="inferred from homology"/>
<reference evidence="8 9" key="1">
    <citation type="submission" date="2017-06" db="EMBL/GenBank/DDBJ databases">
        <title>A platform for efficient transgenesis in Macrostomum lignano, a flatworm model organism for stem cell research.</title>
        <authorList>
            <person name="Berezikov E."/>
        </authorList>
    </citation>
    <scope>NUCLEOTIDE SEQUENCE [LARGE SCALE GENOMIC DNA]</scope>
    <source>
        <strain evidence="8">DV1</strain>
        <tissue evidence="8">Whole organism</tissue>
    </source>
</reference>
<dbReference type="GO" id="GO:0015833">
    <property type="term" value="P:peptide transport"/>
    <property type="evidence" value="ECO:0007669"/>
    <property type="project" value="UniProtKB-KW"/>
</dbReference>
<feature type="transmembrane region" description="Helical" evidence="7">
    <location>
        <begin position="366"/>
        <end position="387"/>
    </location>
</feature>
<keyword evidence="4" id="KW-0813">Transport</keyword>
<keyword evidence="9" id="KW-1185">Reference proteome</keyword>
<keyword evidence="5 7" id="KW-1133">Transmembrane helix</keyword>
<organism evidence="8 9">
    <name type="scientific">Macrostomum lignano</name>
    <dbReference type="NCBI Taxonomy" id="282301"/>
    <lineage>
        <taxon>Eukaryota</taxon>
        <taxon>Metazoa</taxon>
        <taxon>Spiralia</taxon>
        <taxon>Lophotrochozoa</taxon>
        <taxon>Platyhelminthes</taxon>
        <taxon>Rhabditophora</taxon>
        <taxon>Macrostomorpha</taxon>
        <taxon>Macrostomida</taxon>
        <taxon>Macrostomidae</taxon>
        <taxon>Macrostomum</taxon>
    </lineage>
</organism>
<dbReference type="Gene3D" id="1.20.1250.20">
    <property type="entry name" value="MFS general substrate transporter like domains"/>
    <property type="match status" value="1"/>
</dbReference>
<feature type="transmembrane region" description="Helical" evidence="7">
    <location>
        <begin position="70"/>
        <end position="90"/>
    </location>
</feature>
<dbReference type="Pfam" id="PF00854">
    <property type="entry name" value="PTR2"/>
    <property type="match status" value="1"/>
</dbReference>
<evidence type="ECO:0000256" key="4">
    <source>
        <dbReference type="ARBA" id="ARBA00022856"/>
    </source>
</evidence>
<dbReference type="GO" id="GO:0022857">
    <property type="term" value="F:transmembrane transporter activity"/>
    <property type="evidence" value="ECO:0007669"/>
    <property type="project" value="InterPro"/>
</dbReference>
<keyword evidence="4" id="KW-0571">Peptide transport</keyword>
<evidence type="ECO:0000256" key="3">
    <source>
        <dbReference type="ARBA" id="ARBA00022692"/>
    </source>
</evidence>
<dbReference type="InterPro" id="IPR000109">
    <property type="entry name" value="POT_fam"/>
</dbReference>
<evidence type="ECO:0000256" key="2">
    <source>
        <dbReference type="ARBA" id="ARBA00005982"/>
    </source>
</evidence>
<dbReference type="Proteomes" id="UP000215902">
    <property type="component" value="Unassembled WGS sequence"/>
</dbReference>
<evidence type="ECO:0000256" key="6">
    <source>
        <dbReference type="ARBA" id="ARBA00023136"/>
    </source>
</evidence>
<comment type="caution">
    <text evidence="8">The sequence shown here is derived from an EMBL/GenBank/DDBJ whole genome shotgun (WGS) entry which is preliminary data.</text>
</comment>
<keyword evidence="4" id="KW-0653">Protein transport</keyword>
<evidence type="ECO:0008006" key="10">
    <source>
        <dbReference type="Google" id="ProtNLM"/>
    </source>
</evidence>
<feature type="transmembrane region" description="Helical" evidence="7">
    <location>
        <begin position="455"/>
        <end position="475"/>
    </location>
</feature>
<feature type="transmembrane region" description="Helical" evidence="7">
    <location>
        <begin position="179"/>
        <end position="198"/>
    </location>
</feature>
<protein>
    <recommendedName>
        <fullName evidence="10">MFS domain-containing protein</fullName>
    </recommendedName>
</protein>
<feature type="transmembrane region" description="Helical" evidence="7">
    <location>
        <begin position="204"/>
        <end position="224"/>
    </location>
</feature>
<gene>
    <name evidence="8" type="ORF">BOX15_Mlig016801g2</name>
</gene>
<evidence type="ECO:0000313" key="9">
    <source>
        <dbReference type="Proteomes" id="UP000215902"/>
    </source>
</evidence>
<keyword evidence="6 7" id="KW-0472">Membrane</keyword>
<sequence>MASYDEEDQLKPLLQIHGRDGQQVQTPRASRIAVVCILFCELCERLTYYSIIANLLIFLQNHLGFDSNSALTGTLVFSGTVYFTPMFGGWLADSVIGRYNTLYLSGLIYAVGCALLPTVAFDYEQLGVQLDQTAARAFYITGLVLIACGTGGIKSNVSTFGAFQVADLGQREIQRFFTWFYWFINIGSGLAFAFVAYIQQEVSFFAGYLIPAVSILLAISLLLLPRPCMTHEAKPSGSPLGQLFKVMGNAISSQSNSIYSLPSWLDYAQISNGGRYPEDLVRGTKQVLILIPLMLPFIGFWCIYNQMQSTYLLQAERMDLSIGTFRLPAASLSLFNSLAIILVTPLLDLVIFPLIRRFAAVTKISLLKRIGLGFALAIVSVVIAGFLEIQRKSELNRSGGFEQKLSGRTYNASNLNILLQIPQFFLIGTGEVFAASTGMELVYNNCPDQLKSVTMGVYLAMNGLGSYLGSLLVAIVGAATTADPWLPEDINTGHLEYFCFLLAGVATAFLLLFLPLSRWYDRAYQRTLMRDSDVATATYTQYGSNDENLRSSGSVTLVTGDFRKA</sequence>
<evidence type="ECO:0000313" key="8">
    <source>
        <dbReference type="EMBL" id="PAA56374.1"/>
    </source>
</evidence>
<evidence type="ECO:0000256" key="1">
    <source>
        <dbReference type="ARBA" id="ARBA00004141"/>
    </source>
</evidence>
<dbReference type="GO" id="GO:0016020">
    <property type="term" value="C:membrane"/>
    <property type="evidence" value="ECO:0007669"/>
    <property type="project" value="UniProtKB-SubCell"/>
</dbReference>
<evidence type="ECO:0000256" key="7">
    <source>
        <dbReference type="SAM" id="Phobius"/>
    </source>
</evidence>
<dbReference type="EMBL" id="NIVC01002628">
    <property type="protein sequence ID" value="PAA56374.1"/>
    <property type="molecule type" value="Genomic_DNA"/>
</dbReference>
<name>A0A267E623_9PLAT</name>
<dbReference type="AlphaFoldDB" id="A0A267E623"/>
<feature type="transmembrane region" description="Helical" evidence="7">
    <location>
        <begin position="424"/>
        <end position="443"/>
    </location>
</feature>
<evidence type="ECO:0000256" key="5">
    <source>
        <dbReference type="ARBA" id="ARBA00022989"/>
    </source>
</evidence>
<dbReference type="PANTHER" id="PTHR11654">
    <property type="entry name" value="OLIGOPEPTIDE TRANSPORTER-RELATED"/>
    <property type="match status" value="1"/>
</dbReference>
<feature type="transmembrane region" description="Helical" evidence="7">
    <location>
        <begin position="102"/>
        <end position="121"/>
    </location>
</feature>
<dbReference type="InterPro" id="IPR036259">
    <property type="entry name" value="MFS_trans_sf"/>
</dbReference>